<feature type="repeat" description="ANK" evidence="3">
    <location>
        <begin position="136"/>
        <end position="168"/>
    </location>
</feature>
<keyword evidence="1" id="KW-0677">Repeat</keyword>
<dbReference type="PANTHER" id="PTHR24198:SF194">
    <property type="entry name" value="INVERSIN-A"/>
    <property type="match status" value="1"/>
</dbReference>
<feature type="repeat" description="ANK" evidence="3">
    <location>
        <begin position="401"/>
        <end position="433"/>
    </location>
</feature>
<evidence type="ECO:0000256" key="2">
    <source>
        <dbReference type="ARBA" id="ARBA00023043"/>
    </source>
</evidence>
<reference evidence="5" key="1">
    <citation type="submission" date="2022-08" db="EMBL/GenBank/DDBJ databases">
        <title>Novel sulphate-reducing endosymbionts in the free-living metamonad Anaeramoeba.</title>
        <authorList>
            <person name="Jerlstrom-Hultqvist J."/>
            <person name="Cepicka I."/>
            <person name="Gallot-Lavallee L."/>
            <person name="Salas-Leiva D."/>
            <person name="Curtis B.A."/>
            <person name="Zahonova K."/>
            <person name="Pipaliya S."/>
            <person name="Dacks J."/>
            <person name="Roger A.J."/>
        </authorList>
    </citation>
    <scope>NUCLEOTIDE SEQUENCE</scope>
    <source>
        <strain evidence="5">Busselton2</strain>
    </source>
</reference>
<dbReference type="CDD" id="cd18186">
    <property type="entry name" value="BTB_POZ_ZBTB_KLHL-like"/>
    <property type="match status" value="1"/>
</dbReference>
<evidence type="ECO:0000313" key="5">
    <source>
        <dbReference type="EMBL" id="KAJ3434892.1"/>
    </source>
</evidence>
<dbReference type="Gene3D" id="3.30.710.10">
    <property type="entry name" value="Potassium Channel Kv1.1, Chain A"/>
    <property type="match status" value="1"/>
</dbReference>
<dbReference type="PROSITE" id="PS50297">
    <property type="entry name" value="ANK_REP_REGION"/>
    <property type="match status" value="11"/>
</dbReference>
<dbReference type="SMART" id="SM00248">
    <property type="entry name" value="ANK"/>
    <property type="match status" value="16"/>
</dbReference>
<feature type="repeat" description="ANK" evidence="3">
    <location>
        <begin position="68"/>
        <end position="100"/>
    </location>
</feature>
<feature type="domain" description="BTB" evidence="4">
    <location>
        <begin position="690"/>
        <end position="790"/>
    </location>
</feature>
<evidence type="ECO:0000259" key="4">
    <source>
        <dbReference type="PROSITE" id="PS50097"/>
    </source>
</evidence>
<feature type="repeat" description="ANK" evidence="3">
    <location>
        <begin position="169"/>
        <end position="201"/>
    </location>
</feature>
<comment type="caution">
    <text evidence="5">The sequence shown here is derived from an EMBL/GenBank/DDBJ whole genome shotgun (WGS) entry which is preliminary data.</text>
</comment>
<name>A0AAV7YYC7_9EUKA</name>
<evidence type="ECO:0000256" key="1">
    <source>
        <dbReference type="ARBA" id="ARBA00022737"/>
    </source>
</evidence>
<protein>
    <submittedName>
        <fullName evidence="5">Repeat protein</fullName>
    </submittedName>
</protein>
<feature type="repeat" description="ANK" evidence="3">
    <location>
        <begin position="536"/>
        <end position="568"/>
    </location>
</feature>
<dbReference type="PROSITE" id="PS50088">
    <property type="entry name" value="ANK_REPEAT"/>
    <property type="match status" value="13"/>
</dbReference>
<dbReference type="InterPro" id="IPR000210">
    <property type="entry name" value="BTB/POZ_dom"/>
</dbReference>
<dbReference type="SUPFAM" id="SSF54695">
    <property type="entry name" value="POZ domain"/>
    <property type="match status" value="1"/>
</dbReference>
<dbReference type="Pfam" id="PF00651">
    <property type="entry name" value="BTB"/>
    <property type="match status" value="1"/>
</dbReference>
<dbReference type="SUPFAM" id="SSF48403">
    <property type="entry name" value="Ankyrin repeat"/>
    <property type="match status" value="2"/>
</dbReference>
<accession>A0AAV7YYC7</accession>
<feature type="repeat" description="ANK" evidence="3">
    <location>
        <begin position="201"/>
        <end position="233"/>
    </location>
</feature>
<dbReference type="Pfam" id="PF12796">
    <property type="entry name" value="Ank_2"/>
    <property type="match status" value="6"/>
</dbReference>
<dbReference type="EMBL" id="JANTQA010000042">
    <property type="protein sequence ID" value="KAJ3434892.1"/>
    <property type="molecule type" value="Genomic_DNA"/>
</dbReference>
<evidence type="ECO:0000256" key="3">
    <source>
        <dbReference type="PROSITE-ProRule" id="PRU00023"/>
    </source>
</evidence>
<feature type="repeat" description="ANK" evidence="3">
    <location>
        <begin position="103"/>
        <end position="135"/>
    </location>
</feature>
<dbReference type="Gene3D" id="1.25.40.20">
    <property type="entry name" value="Ankyrin repeat-containing domain"/>
    <property type="match status" value="4"/>
</dbReference>
<proteinExistence type="predicted"/>
<dbReference type="PRINTS" id="PR01415">
    <property type="entry name" value="ANKYRIN"/>
</dbReference>
<dbReference type="PROSITE" id="PS50097">
    <property type="entry name" value="BTB"/>
    <property type="match status" value="1"/>
</dbReference>
<sequence length="857" mass="97484">MSKTKLLKQAIIKGNNELIEEYIKEGFDIKKKFADGVYALFLAAENNQLNTAKLLIEKGVDVNSINFGESTALYISAKYGFEKLVKLLVENGANINTKTLCNKNSFPLYVSSKRGYDKIVKFLLDKGANLDLTTSNKSTALMASAKKGNFNILKSLVKGGAKVNLMNIYGMTPLLLASQRGYSEIVKFLLKNGAKIKKNDWGYFPLHSASISGSFETTKKLVNSGADVNQSDHEDSSPLYFACQTGNLKTVKFLISKGAKANSYNAQGASPLLIATLNNHLNVVKYLVKKGANINHLADNDKSALLVSFQEALYPIAEYLINKGADINVRSKEGANCFGAILEHEDLKFLKLLIQNGFKINGDHTTLDLPPIFHACKKCSFKVVESLIQNGANINITSGVRKITPLSIATSRGFLNIVSLLVENGALLNVQTQTGKTPLYLACENLNYKVVQYLLSCQGIDHMLSDSQGITPLLISCVKRDIKSVSELLKRTKHERVNTKDHRGNFPLLIASFNGDLEIVKLLLRFNAKINLYDNLGNFPLLIAAKFGHLEIVKELLKRNPKYIIKNKSAIINSKNIKILQLIENHKTLINNLKRFFENSQFYDLKINKIKIHKVWLQRRTNKKANTNLINFLKKIPKNQLIIFFNWIYTGKIENKRIIRKFAKKFKINNIVDKTIENDLLKLYKDEKSKDFIIFANNVPINVHKFILQARSPFFRKIFLKIEKKLKKNKNSRLKDEKDHNKDDQLLDGVENGVGIDEKEDIYNFKQIKVKFSPQSIKLLIKFLYTNKLNEIVKDHFLDELLIASKLFQLSNYSQIKSRTQLLKKRNIEIRRKENEIEKLPTFENDEDWIDIRDLQI</sequence>
<dbReference type="InterPro" id="IPR002110">
    <property type="entry name" value="Ankyrin_rpt"/>
</dbReference>
<feature type="repeat" description="ANK" evidence="3">
    <location>
        <begin position="35"/>
        <end position="67"/>
    </location>
</feature>
<dbReference type="InterPro" id="IPR036770">
    <property type="entry name" value="Ankyrin_rpt-contain_sf"/>
</dbReference>
<organism evidence="5 6">
    <name type="scientific">Anaeramoeba flamelloides</name>
    <dbReference type="NCBI Taxonomy" id="1746091"/>
    <lineage>
        <taxon>Eukaryota</taxon>
        <taxon>Metamonada</taxon>
        <taxon>Anaeramoebidae</taxon>
        <taxon>Anaeramoeba</taxon>
    </lineage>
</organism>
<gene>
    <name evidence="5" type="ORF">M0812_02016</name>
</gene>
<feature type="repeat" description="ANK" evidence="3">
    <location>
        <begin position="234"/>
        <end position="266"/>
    </location>
</feature>
<dbReference type="AlphaFoldDB" id="A0AAV7YYC7"/>
<dbReference type="Proteomes" id="UP001146793">
    <property type="component" value="Unassembled WGS sequence"/>
</dbReference>
<feature type="repeat" description="ANK" evidence="3">
    <location>
        <begin position="503"/>
        <end position="535"/>
    </location>
</feature>
<feature type="repeat" description="ANK" evidence="3">
    <location>
        <begin position="300"/>
        <end position="332"/>
    </location>
</feature>
<dbReference type="InterPro" id="IPR011333">
    <property type="entry name" value="SKP1/BTB/POZ_sf"/>
</dbReference>
<evidence type="ECO:0000313" key="6">
    <source>
        <dbReference type="Proteomes" id="UP001146793"/>
    </source>
</evidence>
<feature type="repeat" description="ANK" evidence="3">
    <location>
        <begin position="434"/>
        <end position="456"/>
    </location>
</feature>
<dbReference type="SMART" id="SM00225">
    <property type="entry name" value="BTB"/>
    <property type="match status" value="1"/>
</dbReference>
<dbReference type="PANTHER" id="PTHR24198">
    <property type="entry name" value="ANKYRIN REPEAT AND PROTEIN KINASE DOMAIN-CONTAINING PROTEIN"/>
    <property type="match status" value="1"/>
</dbReference>
<keyword evidence="2 3" id="KW-0040">ANK repeat</keyword>
<feature type="repeat" description="ANK" evidence="3">
    <location>
        <begin position="267"/>
        <end position="299"/>
    </location>
</feature>